<dbReference type="EMBL" id="KL584852">
    <property type="protein sequence ID" value="KEQ58702.1"/>
    <property type="molecule type" value="Genomic_DNA"/>
</dbReference>
<evidence type="ECO:0000313" key="1">
    <source>
        <dbReference type="EMBL" id="KEQ58702.1"/>
    </source>
</evidence>
<protein>
    <submittedName>
        <fullName evidence="1">Uncharacterized protein</fullName>
    </submittedName>
</protein>
<organism evidence="1 2">
    <name type="scientific">Aureobasidium melanogenum (strain CBS 110374)</name>
    <name type="common">Aureobasidium pullulans var. melanogenum</name>
    <dbReference type="NCBI Taxonomy" id="1043003"/>
    <lineage>
        <taxon>Eukaryota</taxon>
        <taxon>Fungi</taxon>
        <taxon>Dikarya</taxon>
        <taxon>Ascomycota</taxon>
        <taxon>Pezizomycotina</taxon>
        <taxon>Dothideomycetes</taxon>
        <taxon>Dothideomycetidae</taxon>
        <taxon>Dothideales</taxon>
        <taxon>Saccotheciaceae</taxon>
        <taxon>Aureobasidium</taxon>
    </lineage>
</organism>
<dbReference type="Proteomes" id="UP000030672">
    <property type="component" value="Unassembled WGS sequence"/>
</dbReference>
<reference evidence="1 2" key="1">
    <citation type="journal article" date="2014" name="BMC Genomics">
        <title>Genome sequencing of four Aureobasidium pullulans varieties: biotechnological potential, stress tolerance, and description of new species.</title>
        <authorList>
            <person name="Gostin Ar C."/>
            <person name="Ohm R.A."/>
            <person name="Kogej T."/>
            <person name="Sonjak S."/>
            <person name="Turk M."/>
            <person name="Zajc J."/>
            <person name="Zalar P."/>
            <person name="Grube M."/>
            <person name="Sun H."/>
            <person name="Han J."/>
            <person name="Sharma A."/>
            <person name="Chiniquy J."/>
            <person name="Ngan C.Y."/>
            <person name="Lipzen A."/>
            <person name="Barry K."/>
            <person name="Grigoriev I.V."/>
            <person name="Gunde-Cimerman N."/>
        </authorList>
    </citation>
    <scope>NUCLEOTIDE SEQUENCE [LARGE SCALE GENOMIC DNA]</scope>
    <source>
        <strain evidence="1 2">CBS 110374</strain>
    </source>
</reference>
<dbReference type="AlphaFoldDB" id="A0A074VM07"/>
<keyword evidence="2" id="KW-1185">Reference proteome</keyword>
<accession>A0A074VM07</accession>
<sequence length="223" mass="25012">MVILVVWISFLTLKVRGGWLRIRVPTAVNSVRAQHTLLWHHHRILNPLPQVSQHRNLKTMFAICCAIAPTAELKNRILKLCDDYGGNTGTMLVFVDDLSRVYDEDDGLGYNKDSTSAPFAEKTPCECWTMLQKILAENEGSCFVDSIFAILDQRSLEDGTLLLVEEPEEEEGSEAYSVRAVFEMCETQMALWIGGKNTVYEANERVKGTKDGVLRPGMDIGDS</sequence>
<name>A0A074VM07_AURM1</name>
<gene>
    <name evidence="1" type="ORF">M437DRAFT_69639</name>
</gene>
<dbReference type="RefSeq" id="XP_040875725.1">
    <property type="nucleotide sequence ID" value="XM_041025318.1"/>
</dbReference>
<proteinExistence type="predicted"/>
<dbReference type="HOGENOM" id="CLU_108091_0_0_1"/>
<evidence type="ECO:0000313" key="2">
    <source>
        <dbReference type="Proteomes" id="UP000030672"/>
    </source>
</evidence>
<dbReference type="GeneID" id="63918691"/>